<evidence type="ECO:0000256" key="3">
    <source>
        <dbReference type="SAM" id="MobiDB-lite"/>
    </source>
</evidence>
<dbReference type="InterPro" id="IPR000160">
    <property type="entry name" value="GGDEF_dom"/>
</dbReference>
<dbReference type="NCBIfam" id="TIGR00254">
    <property type="entry name" value="GGDEF"/>
    <property type="match status" value="1"/>
</dbReference>
<evidence type="ECO:0000313" key="6">
    <source>
        <dbReference type="EMBL" id="CAG9163994.1"/>
    </source>
</evidence>
<feature type="domain" description="GGDEF" evidence="5">
    <location>
        <begin position="269"/>
        <end position="401"/>
    </location>
</feature>
<keyword evidence="4" id="KW-0472">Membrane</keyword>
<comment type="catalytic activity">
    <reaction evidence="2">
        <text>2 GTP = 3',3'-c-di-GMP + 2 diphosphate</text>
        <dbReference type="Rhea" id="RHEA:24898"/>
        <dbReference type="ChEBI" id="CHEBI:33019"/>
        <dbReference type="ChEBI" id="CHEBI:37565"/>
        <dbReference type="ChEBI" id="CHEBI:58805"/>
        <dbReference type="EC" id="2.7.7.65"/>
    </reaction>
</comment>
<organism evidence="6 7">
    <name type="scientific">Cupriavidus pampae</name>
    <dbReference type="NCBI Taxonomy" id="659251"/>
    <lineage>
        <taxon>Bacteria</taxon>
        <taxon>Pseudomonadati</taxon>
        <taxon>Pseudomonadota</taxon>
        <taxon>Betaproteobacteria</taxon>
        <taxon>Burkholderiales</taxon>
        <taxon>Burkholderiaceae</taxon>
        <taxon>Cupriavidus</taxon>
    </lineage>
</organism>
<evidence type="ECO:0000256" key="1">
    <source>
        <dbReference type="ARBA" id="ARBA00012528"/>
    </source>
</evidence>
<feature type="transmembrane region" description="Helical" evidence="4">
    <location>
        <begin position="132"/>
        <end position="154"/>
    </location>
</feature>
<dbReference type="EC" id="2.7.7.65" evidence="1"/>
<dbReference type="Gene3D" id="3.30.70.270">
    <property type="match status" value="1"/>
</dbReference>
<dbReference type="PANTHER" id="PTHR45138">
    <property type="entry name" value="REGULATORY COMPONENTS OF SENSORY TRANSDUCTION SYSTEM"/>
    <property type="match status" value="1"/>
</dbReference>
<sequence length="433" mass="46415">MFQSQVVVLIAGLFALQMAVVCAVLRRSPGMGRSGLSSWAIGDLIVTLAVVLLAAHVMRPAWPLDAVPELVLTAGLSMMVYGTRHFVGRPGRGMVLLALNVPGLAARAAHAVEHGFSPATPAVAALPEPAVAALTLAASVIQILLLLELVRITVPRVPLKRGTGRLAALSLILVALACTTLIGVLIAPAVVMLVDHRHLPAVTSHDGIIVLLVFGMVGLSVSFALMAHDRLRRMLERRARHDDLTDVLSRGAFWEELEATCKKAERAKQPVTVAFVDLDHFKAINDLYGHLAGDSVLRHFAGLLRRNAPPHAVIGRLGGEEFAIVMPNTTMETGRAASLRLNSLVRATPCPSDPDPIAYTVSIGMAERREGENADAVMRRADRALYDAKLMGRNCVSSHDNGDAPGMPRRPRVREDERGGEHASPDGAIKRQP</sequence>
<name>A0ABN7XUF0_9BURK</name>
<feature type="compositionally biased region" description="Basic and acidic residues" evidence="3">
    <location>
        <begin position="413"/>
        <end position="424"/>
    </location>
</feature>
<dbReference type="PANTHER" id="PTHR45138:SF9">
    <property type="entry name" value="DIGUANYLATE CYCLASE DGCM-RELATED"/>
    <property type="match status" value="1"/>
</dbReference>
<protein>
    <recommendedName>
        <fullName evidence="1">diguanylate cyclase</fullName>
        <ecNumber evidence="1">2.7.7.65</ecNumber>
    </recommendedName>
</protein>
<dbReference type="EMBL" id="CAJZAG010000001">
    <property type="protein sequence ID" value="CAG9163994.1"/>
    <property type="molecule type" value="Genomic_DNA"/>
</dbReference>
<feature type="transmembrane region" description="Helical" evidence="4">
    <location>
        <begin position="166"/>
        <end position="187"/>
    </location>
</feature>
<dbReference type="InterPro" id="IPR050469">
    <property type="entry name" value="Diguanylate_Cyclase"/>
</dbReference>
<dbReference type="InterPro" id="IPR029787">
    <property type="entry name" value="Nucleotide_cyclase"/>
</dbReference>
<keyword evidence="4" id="KW-0812">Transmembrane</keyword>
<evidence type="ECO:0000313" key="7">
    <source>
        <dbReference type="Proteomes" id="UP000706525"/>
    </source>
</evidence>
<feature type="transmembrane region" description="Helical" evidence="4">
    <location>
        <begin position="6"/>
        <end position="25"/>
    </location>
</feature>
<dbReference type="Pfam" id="PF00990">
    <property type="entry name" value="GGDEF"/>
    <property type="match status" value="1"/>
</dbReference>
<reference evidence="6 7" key="1">
    <citation type="submission" date="2021-08" db="EMBL/GenBank/DDBJ databases">
        <authorList>
            <person name="Peeters C."/>
        </authorList>
    </citation>
    <scope>NUCLEOTIDE SEQUENCE [LARGE SCALE GENOMIC DNA]</scope>
    <source>
        <strain evidence="6 7">LMG 32289</strain>
    </source>
</reference>
<dbReference type="Proteomes" id="UP000706525">
    <property type="component" value="Unassembled WGS sequence"/>
</dbReference>
<dbReference type="PROSITE" id="PS50887">
    <property type="entry name" value="GGDEF"/>
    <property type="match status" value="1"/>
</dbReference>
<evidence type="ECO:0000256" key="4">
    <source>
        <dbReference type="SAM" id="Phobius"/>
    </source>
</evidence>
<dbReference type="SUPFAM" id="SSF55073">
    <property type="entry name" value="Nucleotide cyclase"/>
    <property type="match status" value="1"/>
</dbReference>
<dbReference type="SMART" id="SM00267">
    <property type="entry name" value="GGDEF"/>
    <property type="match status" value="1"/>
</dbReference>
<gene>
    <name evidence="6" type="ORF">LMG32289_00327</name>
</gene>
<feature type="region of interest" description="Disordered" evidence="3">
    <location>
        <begin position="394"/>
        <end position="433"/>
    </location>
</feature>
<comment type="caution">
    <text evidence="6">The sequence shown here is derived from an EMBL/GenBank/DDBJ whole genome shotgun (WGS) entry which is preliminary data.</text>
</comment>
<accession>A0ABN7XUF0</accession>
<dbReference type="InterPro" id="IPR043128">
    <property type="entry name" value="Rev_trsase/Diguanyl_cyclase"/>
</dbReference>
<feature type="transmembrane region" description="Helical" evidence="4">
    <location>
        <begin position="207"/>
        <end position="228"/>
    </location>
</feature>
<feature type="transmembrane region" description="Helical" evidence="4">
    <location>
        <begin position="37"/>
        <end position="58"/>
    </location>
</feature>
<evidence type="ECO:0000256" key="2">
    <source>
        <dbReference type="ARBA" id="ARBA00034247"/>
    </source>
</evidence>
<dbReference type="RefSeq" id="WP_223981010.1">
    <property type="nucleotide sequence ID" value="NZ_CAJZAG010000001.1"/>
</dbReference>
<keyword evidence="4" id="KW-1133">Transmembrane helix</keyword>
<dbReference type="CDD" id="cd01949">
    <property type="entry name" value="GGDEF"/>
    <property type="match status" value="1"/>
</dbReference>
<proteinExistence type="predicted"/>
<keyword evidence="7" id="KW-1185">Reference proteome</keyword>
<evidence type="ECO:0000259" key="5">
    <source>
        <dbReference type="PROSITE" id="PS50887"/>
    </source>
</evidence>